<organism evidence="2 3">
    <name type="scientific">Luteimonas notoginsengisoli</name>
    <dbReference type="NCBI Taxonomy" id="1578200"/>
    <lineage>
        <taxon>Bacteria</taxon>
        <taxon>Pseudomonadati</taxon>
        <taxon>Pseudomonadota</taxon>
        <taxon>Gammaproteobacteria</taxon>
        <taxon>Lysobacterales</taxon>
        <taxon>Lysobacteraceae</taxon>
        <taxon>Luteimonas</taxon>
    </lineage>
</organism>
<keyword evidence="2" id="KW-0808">Transferase</keyword>
<reference evidence="3" key="1">
    <citation type="journal article" date="2019" name="Int. J. Syst. Evol. Microbiol.">
        <title>The Global Catalogue of Microorganisms (GCM) 10K type strain sequencing project: providing services to taxonomists for standard genome sequencing and annotation.</title>
        <authorList>
            <consortium name="The Broad Institute Genomics Platform"/>
            <consortium name="The Broad Institute Genome Sequencing Center for Infectious Disease"/>
            <person name="Wu L."/>
            <person name="Ma J."/>
        </authorList>
    </citation>
    <scope>NUCLEOTIDE SEQUENCE [LARGE SCALE GENOMIC DNA]</scope>
    <source>
        <strain evidence="3">KCTC 42211</strain>
    </source>
</reference>
<protein>
    <submittedName>
        <fullName evidence="2">GNAT family N-acetyltransferase</fullName>
        <ecNumber evidence="2">2.3.-.-</ecNumber>
    </submittedName>
</protein>
<dbReference type="SUPFAM" id="SSF55729">
    <property type="entry name" value="Acyl-CoA N-acyltransferases (Nat)"/>
    <property type="match status" value="1"/>
</dbReference>
<dbReference type="EC" id="2.3.-.-" evidence="2"/>
<accession>A0ABV7UQY2</accession>
<proteinExistence type="predicted"/>
<gene>
    <name evidence="2" type="ORF">ACFOM9_04595</name>
</gene>
<dbReference type="Gene3D" id="3.40.630.30">
    <property type="match status" value="1"/>
</dbReference>
<dbReference type="InterPro" id="IPR016181">
    <property type="entry name" value="Acyl_CoA_acyltransferase"/>
</dbReference>
<sequence>MLGEPDVDLHTSRLHLRALSSSDELLYCGLYTDPHVMRHVAAPLSPEAAKRAFSAVLEQLAADPPKARYWVLGSHEGLGDLGLMAWVPDPGDAGSAEVGVVLAAPAACRGYAAEAIAALANAVFSWPAARRLWTRHARDNGPAVGLMRKLGFLPLVADGPSSELRWHLERDAWLDRCAPAFASHPGNC</sequence>
<dbReference type="GO" id="GO:0016746">
    <property type="term" value="F:acyltransferase activity"/>
    <property type="evidence" value="ECO:0007669"/>
    <property type="project" value="UniProtKB-KW"/>
</dbReference>
<keyword evidence="3" id="KW-1185">Reference proteome</keyword>
<dbReference type="Proteomes" id="UP001595724">
    <property type="component" value="Unassembled WGS sequence"/>
</dbReference>
<evidence type="ECO:0000313" key="2">
    <source>
        <dbReference type="EMBL" id="MFC3659360.1"/>
    </source>
</evidence>
<dbReference type="PANTHER" id="PTHR43792:SF10">
    <property type="entry name" value="N-ACETYLTRANSFERASE DOMAIN-CONTAINING PROTEIN"/>
    <property type="match status" value="1"/>
</dbReference>
<dbReference type="Pfam" id="PF13302">
    <property type="entry name" value="Acetyltransf_3"/>
    <property type="match status" value="1"/>
</dbReference>
<dbReference type="RefSeq" id="WP_386706605.1">
    <property type="nucleotide sequence ID" value="NZ_JBHRYF010000001.1"/>
</dbReference>
<name>A0ABV7UQY2_9GAMM</name>
<evidence type="ECO:0000259" key="1">
    <source>
        <dbReference type="Pfam" id="PF13302"/>
    </source>
</evidence>
<dbReference type="InterPro" id="IPR051531">
    <property type="entry name" value="N-acetyltransferase"/>
</dbReference>
<comment type="caution">
    <text evidence="2">The sequence shown here is derived from an EMBL/GenBank/DDBJ whole genome shotgun (WGS) entry which is preliminary data.</text>
</comment>
<dbReference type="InterPro" id="IPR000182">
    <property type="entry name" value="GNAT_dom"/>
</dbReference>
<evidence type="ECO:0000313" key="3">
    <source>
        <dbReference type="Proteomes" id="UP001595724"/>
    </source>
</evidence>
<dbReference type="PANTHER" id="PTHR43792">
    <property type="entry name" value="GNAT FAMILY, PUTATIVE (AFU_ORTHOLOGUE AFUA_3G00765)-RELATED-RELATED"/>
    <property type="match status" value="1"/>
</dbReference>
<feature type="domain" description="N-acetyltransferase" evidence="1">
    <location>
        <begin position="13"/>
        <end position="152"/>
    </location>
</feature>
<keyword evidence="2" id="KW-0012">Acyltransferase</keyword>
<dbReference type="EMBL" id="JBHRYF010000001">
    <property type="protein sequence ID" value="MFC3659360.1"/>
    <property type="molecule type" value="Genomic_DNA"/>
</dbReference>